<keyword evidence="2" id="KW-1133">Transmembrane helix</keyword>
<feature type="transmembrane region" description="Helical" evidence="2">
    <location>
        <begin position="299"/>
        <end position="316"/>
    </location>
</feature>
<gene>
    <name evidence="4" type="ORF">L207DRAFT_474005</name>
</gene>
<feature type="region of interest" description="Disordered" evidence="1">
    <location>
        <begin position="201"/>
        <end position="225"/>
    </location>
</feature>
<feature type="transmembrane region" description="Helical" evidence="2">
    <location>
        <begin position="473"/>
        <end position="494"/>
    </location>
</feature>
<dbReference type="EMBL" id="KZ613968">
    <property type="protein sequence ID" value="PMD30200.1"/>
    <property type="molecule type" value="Genomic_DNA"/>
</dbReference>
<feature type="compositionally biased region" description="Basic and acidic residues" evidence="1">
    <location>
        <begin position="206"/>
        <end position="217"/>
    </location>
</feature>
<dbReference type="AlphaFoldDB" id="A0A2J6QVB3"/>
<keyword evidence="2" id="KW-0472">Membrane</keyword>
<evidence type="ECO:0000313" key="4">
    <source>
        <dbReference type="EMBL" id="PMD30200.1"/>
    </source>
</evidence>
<feature type="transmembrane region" description="Helical" evidence="2">
    <location>
        <begin position="445"/>
        <end position="467"/>
    </location>
</feature>
<sequence length="522" mass="58159">MACSLVILSLLPSLTYAYTTFDSNCSIPTHSTNFVSSSDTRGTLDILWSCLFTIITCTWTVQHLNVPEQREGRNPGVWGSIWWAIKRGWTSAKWMLTTVLAPEMLLAKNVGDVSALNLDLEELQDWAAQDGVLWTRTHSLFANMGGFVIRRSSLERAVPTTFPETGTDPQEPEPRTRDVTGWKTKLRRRLGLKSKSDIAIAAPDAQEQRPAESKEPSNAELGVSANASSQPDLIHLLTQDIVLLRSKGLLPKLPYITLEEINDKSKSDSLVRVITVVQILWMVIQVITRAVRSLAISQLEIAVVAFATCAVIIYGLNWEKPKGVEVPITIISYPGVFPEDTMEIVERDRDSGDTLFKSLIYLGEFLLSGLNIEIEDSIASKWPLGKPIPNVYNRNVEWLVLKTNNVVSQSDVFGLFLGATIFGAVHVAAWNFVFPTPVESLLWRIASLLCTTTGVVFGAMIALINYFQFEGLFLVRVILAFVFPFIYVVCRLFLVVETFRTLCFLPPSAYISTWATNVPHVS</sequence>
<feature type="signal peptide" evidence="3">
    <location>
        <begin position="1"/>
        <end position="17"/>
    </location>
</feature>
<dbReference type="OrthoDB" id="3061561at2759"/>
<reference evidence="4 5" key="1">
    <citation type="submission" date="2016-04" db="EMBL/GenBank/DDBJ databases">
        <title>A degradative enzymes factory behind the ericoid mycorrhizal symbiosis.</title>
        <authorList>
            <consortium name="DOE Joint Genome Institute"/>
            <person name="Martino E."/>
            <person name="Morin E."/>
            <person name="Grelet G."/>
            <person name="Kuo A."/>
            <person name="Kohler A."/>
            <person name="Daghino S."/>
            <person name="Barry K."/>
            <person name="Choi C."/>
            <person name="Cichocki N."/>
            <person name="Clum A."/>
            <person name="Copeland A."/>
            <person name="Hainaut M."/>
            <person name="Haridas S."/>
            <person name="Labutti K."/>
            <person name="Lindquist E."/>
            <person name="Lipzen A."/>
            <person name="Khouja H.-R."/>
            <person name="Murat C."/>
            <person name="Ohm R."/>
            <person name="Olson A."/>
            <person name="Spatafora J."/>
            <person name="Veneault-Fourrey C."/>
            <person name="Henrissat B."/>
            <person name="Grigoriev I."/>
            <person name="Martin F."/>
            <person name="Perotto S."/>
        </authorList>
    </citation>
    <scope>NUCLEOTIDE SEQUENCE [LARGE SCALE GENOMIC DNA]</scope>
    <source>
        <strain evidence="4 5">F</strain>
    </source>
</reference>
<dbReference type="STRING" id="1149755.A0A2J6QVB3"/>
<organism evidence="4 5">
    <name type="scientific">Hyaloscypha variabilis (strain UAMH 11265 / GT02V1 / F)</name>
    <name type="common">Meliniomyces variabilis</name>
    <dbReference type="NCBI Taxonomy" id="1149755"/>
    <lineage>
        <taxon>Eukaryota</taxon>
        <taxon>Fungi</taxon>
        <taxon>Dikarya</taxon>
        <taxon>Ascomycota</taxon>
        <taxon>Pezizomycotina</taxon>
        <taxon>Leotiomycetes</taxon>
        <taxon>Helotiales</taxon>
        <taxon>Hyaloscyphaceae</taxon>
        <taxon>Hyaloscypha</taxon>
        <taxon>Hyaloscypha variabilis</taxon>
    </lineage>
</organism>
<dbReference type="PANTHER" id="PTHR35043">
    <property type="entry name" value="TRANSCRIPTION FACTOR DOMAIN-CONTAINING PROTEIN"/>
    <property type="match status" value="1"/>
</dbReference>
<evidence type="ECO:0000256" key="1">
    <source>
        <dbReference type="SAM" id="MobiDB-lite"/>
    </source>
</evidence>
<feature type="transmembrane region" description="Helical" evidence="2">
    <location>
        <begin position="269"/>
        <end position="287"/>
    </location>
</feature>
<evidence type="ECO:0000313" key="5">
    <source>
        <dbReference type="Proteomes" id="UP000235786"/>
    </source>
</evidence>
<evidence type="ECO:0000256" key="3">
    <source>
        <dbReference type="SAM" id="SignalP"/>
    </source>
</evidence>
<proteinExistence type="predicted"/>
<feature type="chain" id="PRO_5014339667" evidence="3">
    <location>
        <begin position="18"/>
        <end position="522"/>
    </location>
</feature>
<accession>A0A2J6QVB3</accession>
<evidence type="ECO:0000256" key="2">
    <source>
        <dbReference type="SAM" id="Phobius"/>
    </source>
</evidence>
<name>A0A2J6QVB3_HYAVF</name>
<dbReference type="Proteomes" id="UP000235786">
    <property type="component" value="Unassembled WGS sequence"/>
</dbReference>
<keyword evidence="3" id="KW-0732">Signal</keyword>
<feature type="transmembrane region" description="Helical" evidence="2">
    <location>
        <begin position="412"/>
        <end position="433"/>
    </location>
</feature>
<protein>
    <submittedName>
        <fullName evidence="4">Uncharacterized protein</fullName>
    </submittedName>
</protein>
<keyword evidence="2" id="KW-0812">Transmembrane</keyword>
<dbReference type="PANTHER" id="PTHR35043:SF7">
    <property type="entry name" value="TRANSCRIPTION FACTOR DOMAIN-CONTAINING PROTEIN"/>
    <property type="match status" value="1"/>
</dbReference>
<keyword evidence="5" id="KW-1185">Reference proteome</keyword>